<feature type="region of interest" description="Disordered" evidence="2">
    <location>
        <begin position="289"/>
        <end position="323"/>
    </location>
</feature>
<feature type="region of interest" description="Disordered" evidence="2">
    <location>
        <begin position="393"/>
        <end position="432"/>
    </location>
</feature>
<keyword evidence="1" id="KW-0175">Coiled coil</keyword>
<feature type="compositionally biased region" description="Low complexity" evidence="2">
    <location>
        <begin position="13"/>
        <end position="36"/>
    </location>
</feature>
<dbReference type="SUPFAM" id="SSF47923">
    <property type="entry name" value="Ypt/Rab-GAP domain of gyp1p"/>
    <property type="match status" value="1"/>
</dbReference>
<dbReference type="Pfam" id="PF00566">
    <property type="entry name" value="RabGAP-TBC"/>
    <property type="match status" value="1"/>
</dbReference>
<feature type="region of interest" description="Disordered" evidence="2">
    <location>
        <begin position="723"/>
        <end position="770"/>
    </location>
</feature>
<evidence type="ECO:0000256" key="1">
    <source>
        <dbReference type="SAM" id="Coils"/>
    </source>
</evidence>
<feature type="compositionally biased region" description="Polar residues" evidence="2">
    <location>
        <begin position="423"/>
        <end position="432"/>
    </location>
</feature>
<comment type="caution">
    <text evidence="4">The sequence shown here is derived from an EMBL/GenBank/DDBJ whole genome shotgun (WGS) entry which is preliminary data.</text>
</comment>
<sequence>MTSSAPLAPSPGLPTAAPTTNSNSSNSNSNSNHNTNAVISSTDFQRRLLGGGPSHAVAATRSFSLEPAEKLQLEAAIAAEELLDDGAGSDEAAKVLALFCRKHGGDGRTLRMVVDVLLHLQPPLAPSELFLCLSAIMARFAPVALLLEAGRALVTLCQLFEQLLLFHDPDVAFLLRRAKLGAEMYCSPWLLTAHVAGLAESEAALEVWEGWLDAGEPLDPIFLGLARLLLCHDELLLCGPVPELAQILQLSLGAQQQAKRPRMVEEALRRAAELKERTPLTFLRRLQDALLRPPSLPPEPGPEPEKQKQTPPQAARAPASQAPLPGAVAASALAARAAAWLPGRGSSGAKGAGASSSTSRPGAAAVKANPQSLTCMRVEPQDVMMMETVRARHLSKAPRAESAGSASSSANSRPNGPDPESGSGINQDNPIHQTPAIESATTSLAATEMVSETVTFTETETATATSDSAVDIAPGTEAEKRTDSATHMSESARTATAASTTQNDNNNTTAPEADSCADADDDAADAVFATEASGCRLLPKLIDLRSVAELRSHRVKGSKAVDMAAASSAAAFVAWASKRGQEAAAYGLRPMHVLLTSKGVMNQDQARFVTAILGQGVRAVCILGGGYESLRPFFLEPVDGAQEQQRVLAKEAQQAKELLQKGLGNLQALWQKAPPRQRLSKGLLQGAGAARGLFGGRGQVAEASGAETKEVFFQRAPLPEAAGAVPRKQLVTSRSSDSNSSSSFDRKPMEEVQEIPAAPDEHDDAYATFL</sequence>
<evidence type="ECO:0000259" key="3">
    <source>
        <dbReference type="Pfam" id="PF00566"/>
    </source>
</evidence>
<dbReference type="InterPro" id="IPR035969">
    <property type="entry name" value="Rab-GAP_TBC_sf"/>
</dbReference>
<dbReference type="Proteomes" id="UP000654075">
    <property type="component" value="Unassembled WGS sequence"/>
</dbReference>
<dbReference type="AlphaFoldDB" id="A0A813D348"/>
<feature type="compositionally biased region" description="Low complexity" evidence="2">
    <location>
        <begin position="309"/>
        <end position="323"/>
    </location>
</feature>
<keyword evidence="5" id="KW-1185">Reference proteome</keyword>
<feature type="compositionally biased region" description="Low complexity" evidence="2">
    <location>
        <begin position="457"/>
        <end position="470"/>
    </location>
</feature>
<feature type="compositionally biased region" description="Low complexity" evidence="2">
    <location>
        <begin position="733"/>
        <end position="743"/>
    </location>
</feature>
<dbReference type="Gene3D" id="1.10.472.80">
    <property type="entry name" value="Ypt/Rab-GAP domain of gyp1p, domain 3"/>
    <property type="match status" value="1"/>
</dbReference>
<evidence type="ECO:0000313" key="4">
    <source>
        <dbReference type="EMBL" id="CAE8582796.1"/>
    </source>
</evidence>
<gene>
    <name evidence="4" type="ORF">PGLA1383_LOCUS1785</name>
</gene>
<reference evidence="4" key="1">
    <citation type="submission" date="2021-02" db="EMBL/GenBank/DDBJ databases">
        <authorList>
            <person name="Dougan E. K."/>
            <person name="Rhodes N."/>
            <person name="Thang M."/>
            <person name="Chan C."/>
        </authorList>
    </citation>
    <scope>NUCLEOTIDE SEQUENCE</scope>
</reference>
<feature type="coiled-coil region" evidence="1">
    <location>
        <begin position="638"/>
        <end position="669"/>
    </location>
</feature>
<feature type="region of interest" description="Disordered" evidence="2">
    <location>
        <begin position="457"/>
        <end position="517"/>
    </location>
</feature>
<proteinExistence type="predicted"/>
<feature type="compositionally biased region" description="Low complexity" evidence="2">
    <location>
        <begin position="400"/>
        <end position="415"/>
    </location>
</feature>
<feature type="region of interest" description="Disordered" evidence="2">
    <location>
        <begin position="343"/>
        <end position="368"/>
    </location>
</feature>
<dbReference type="EMBL" id="CAJNNV010000492">
    <property type="protein sequence ID" value="CAE8582796.1"/>
    <property type="molecule type" value="Genomic_DNA"/>
</dbReference>
<feature type="region of interest" description="Disordered" evidence="2">
    <location>
        <begin position="1"/>
        <end position="36"/>
    </location>
</feature>
<accession>A0A813D348</accession>
<evidence type="ECO:0000256" key="2">
    <source>
        <dbReference type="SAM" id="MobiDB-lite"/>
    </source>
</evidence>
<dbReference type="InterPro" id="IPR000195">
    <property type="entry name" value="Rab-GAP-TBC_dom"/>
</dbReference>
<evidence type="ECO:0000313" key="5">
    <source>
        <dbReference type="Proteomes" id="UP000654075"/>
    </source>
</evidence>
<feature type="compositionally biased region" description="Low complexity" evidence="2">
    <location>
        <begin position="491"/>
        <end position="501"/>
    </location>
</feature>
<feature type="domain" description="Rab-GAP TBC" evidence="3">
    <location>
        <begin position="126"/>
        <end position="236"/>
    </location>
</feature>
<protein>
    <recommendedName>
        <fullName evidence="3">Rab-GAP TBC domain-containing protein</fullName>
    </recommendedName>
</protein>
<name>A0A813D348_POLGL</name>
<organism evidence="4 5">
    <name type="scientific">Polarella glacialis</name>
    <name type="common">Dinoflagellate</name>
    <dbReference type="NCBI Taxonomy" id="89957"/>
    <lineage>
        <taxon>Eukaryota</taxon>
        <taxon>Sar</taxon>
        <taxon>Alveolata</taxon>
        <taxon>Dinophyceae</taxon>
        <taxon>Suessiales</taxon>
        <taxon>Suessiaceae</taxon>
        <taxon>Polarella</taxon>
    </lineage>
</organism>